<name>A0A7X0MY78_9GAMM</name>
<dbReference type="SUPFAM" id="SSF103088">
    <property type="entry name" value="OmpA-like"/>
    <property type="match status" value="1"/>
</dbReference>
<dbReference type="InterPro" id="IPR024370">
    <property type="entry name" value="PBP_domain"/>
</dbReference>
<feature type="domain" description="OmpA-like" evidence="4">
    <location>
        <begin position="337"/>
        <end position="453"/>
    </location>
</feature>
<keyword evidence="2" id="KW-0472">Membrane</keyword>
<dbReference type="RefSeq" id="WP_166845218.1">
    <property type="nucleotide sequence ID" value="NZ_JAAONY010000002.1"/>
</dbReference>
<dbReference type="Pfam" id="PF00691">
    <property type="entry name" value="OmpA"/>
    <property type="match status" value="1"/>
</dbReference>
<evidence type="ECO:0000256" key="1">
    <source>
        <dbReference type="ARBA" id="ARBA00022729"/>
    </source>
</evidence>
<feature type="signal peptide" evidence="3">
    <location>
        <begin position="1"/>
        <end position="25"/>
    </location>
</feature>
<dbReference type="AlphaFoldDB" id="A0A7X0MY78"/>
<sequence>MNALRALFFSFCFIVSCSFSPTLLANDQWAAIGTGQPLFTMKGSNTIGAALGPNLAKLYLEHNGVENVRILPSRVENEYKIAGELDGQEVFIDIAAHGSSTGFRALHSDSADIAMSSRPIKGKEVKKLIELGDMLDLKAEHVIAIDGIAVLVNPDNPVEKLSVQQIAKVFSGEINDWSQLSTQYSGPINIYARDNNSGTWDTFKNLVLGKKIPLSESAKRFESNDLLSDTVSSDPKGIGFVGLASVRQAKPLSVSDDNTTALQPLHMTVATEDYPLARRLHLYTAPSSNREPVKDFLAFVHGRSGQEVVEQVGFISQNPVAVQSQENREGPNEYLEMTRNGKRLSLNFRFKPSSASLDNKARQDIVRLSQFLQLEENRNMRLLLIGFGDEKQSQSRSHILSKLRASAVKSALRHEGISTLPVAGFGAYKPVATNSGSKRIKNRRVEVWLIPEGTDSIELSLAQR</sequence>
<evidence type="ECO:0000256" key="3">
    <source>
        <dbReference type="SAM" id="SignalP"/>
    </source>
</evidence>
<dbReference type="InterPro" id="IPR050811">
    <property type="entry name" value="Phosphate_ABC_transporter"/>
</dbReference>
<reference evidence="5 6" key="1">
    <citation type="submission" date="2020-08" db="EMBL/GenBank/DDBJ databases">
        <title>Genomic Encyclopedia of Type Strains, Phase IV (KMG-IV): sequencing the most valuable type-strain genomes for metagenomic binning, comparative biology and taxonomic classification.</title>
        <authorList>
            <person name="Goeker M."/>
        </authorList>
    </citation>
    <scope>NUCLEOTIDE SEQUENCE [LARGE SCALE GENOMIC DNA]</scope>
    <source>
        <strain evidence="5 6">DSM 22368</strain>
    </source>
</reference>
<evidence type="ECO:0000256" key="2">
    <source>
        <dbReference type="PROSITE-ProRule" id="PRU00473"/>
    </source>
</evidence>
<evidence type="ECO:0000259" key="4">
    <source>
        <dbReference type="PROSITE" id="PS51123"/>
    </source>
</evidence>
<accession>A0A7X0MY78</accession>
<dbReference type="PANTHER" id="PTHR30570">
    <property type="entry name" value="PERIPLASMIC PHOSPHATE BINDING COMPONENT OF PHOSPHATE ABC TRANSPORTER"/>
    <property type="match status" value="1"/>
</dbReference>
<keyword evidence="1 3" id="KW-0732">Signal</keyword>
<dbReference type="PROSITE" id="PS51257">
    <property type="entry name" value="PROKAR_LIPOPROTEIN"/>
    <property type="match status" value="1"/>
</dbReference>
<dbReference type="Gene3D" id="3.40.190.10">
    <property type="entry name" value="Periplasmic binding protein-like II"/>
    <property type="match status" value="2"/>
</dbReference>
<evidence type="ECO:0000313" key="5">
    <source>
        <dbReference type="EMBL" id="MBB6522784.1"/>
    </source>
</evidence>
<keyword evidence="6" id="KW-1185">Reference proteome</keyword>
<protein>
    <submittedName>
        <fullName evidence="5">Phosphate transport system substrate-binding protein</fullName>
    </submittedName>
</protein>
<dbReference type="PANTHER" id="PTHR30570:SF1">
    <property type="entry name" value="PHOSPHATE-BINDING PROTEIN PSTS"/>
    <property type="match status" value="1"/>
</dbReference>
<gene>
    <name evidence="5" type="ORF">HNR48_003069</name>
</gene>
<evidence type="ECO:0000313" key="6">
    <source>
        <dbReference type="Proteomes" id="UP000528457"/>
    </source>
</evidence>
<dbReference type="EMBL" id="JACHHT010000002">
    <property type="protein sequence ID" value="MBB6522784.1"/>
    <property type="molecule type" value="Genomic_DNA"/>
</dbReference>
<dbReference type="InterPro" id="IPR036737">
    <property type="entry name" value="OmpA-like_sf"/>
</dbReference>
<dbReference type="InParanoid" id="A0A7X0MY78"/>
<dbReference type="CDD" id="cd07185">
    <property type="entry name" value="OmpA_C-like"/>
    <property type="match status" value="1"/>
</dbReference>
<dbReference type="Pfam" id="PF12849">
    <property type="entry name" value="PBP_like_2"/>
    <property type="match status" value="1"/>
</dbReference>
<comment type="caution">
    <text evidence="5">The sequence shown here is derived from an EMBL/GenBank/DDBJ whole genome shotgun (WGS) entry which is preliminary data.</text>
</comment>
<dbReference type="Gene3D" id="3.30.1330.60">
    <property type="entry name" value="OmpA-like domain"/>
    <property type="match status" value="1"/>
</dbReference>
<organism evidence="5 6">
    <name type="scientific">Pseudoteredinibacter isoporae</name>
    <dbReference type="NCBI Taxonomy" id="570281"/>
    <lineage>
        <taxon>Bacteria</taxon>
        <taxon>Pseudomonadati</taxon>
        <taxon>Pseudomonadota</taxon>
        <taxon>Gammaproteobacteria</taxon>
        <taxon>Cellvibrionales</taxon>
        <taxon>Cellvibrionaceae</taxon>
        <taxon>Pseudoteredinibacter</taxon>
    </lineage>
</organism>
<dbReference type="GO" id="GO:0016020">
    <property type="term" value="C:membrane"/>
    <property type="evidence" value="ECO:0007669"/>
    <property type="project" value="UniProtKB-UniRule"/>
</dbReference>
<dbReference type="CDD" id="cd13653">
    <property type="entry name" value="PBP2_phosphate_like_1"/>
    <property type="match status" value="1"/>
</dbReference>
<feature type="chain" id="PRO_5031004374" evidence="3">
    <location>
        <begin position="26"/>
        <end position="464"/>
    </location>
</feature>
<dbReference type="SUPFAM" id="SSF53850">
    <property type="entry name" value="Periplasmic binding protein-like II"/>
    <property type="match status" value="1"/>
</dbReference>
<dbReference type="InterPro" id="IPR006665">
    <property type="entry name" value="OmpA-like"/>
</dbReference>
<dbReference type="PROSITE" id="PS51123">
    <property type="entry name" value="OMPA_2"/>
    <property type="match status" value="1"/>
</dbReference>
<proteinExistence type="predicted"/>
<dbReference type="Proteomes" id="UP000528457">
    <property type="component" value="Unassembled WGS sequence"/>
</dbReference>